<dbReference type="Proteomes" id="UP000242254">
    <property type="component" value="Unassembled WGS sequence"/>
</dbReference>
<evidence type="ECO:0000259" key="12">
    <source>
        <dbReference type="Pfam" id="PF03900"/>
    </source>
</evidence>
<gene>
    <name evidence="13" type="ORF">RHIMIDRAFT_21859</name>
</gene>
<feature type="domain" description="Porphobilinogen deaminase N-terminal" evidence="11">
    <location>
        <begin position="16"/>
        <end position="226"/>
    </location>
</feature>
<keyword evidence="6" id="KW-0808">Transferase</keyword>
<evidence type="ECO:0000256" key="10">
    <source>
        <dbReference type="ARBA" id="ARBA00033064"/>
    </source>
</evidence>
<proteinExistence type="inferred from homology"/>
<feature type="domain" description="Porphobilinogen deaminase C-terminal" evidence="12">
    <location>
        <begin position="240"/>
        <end position="319"/>
    </location>
</feature>
<accession>A0A2G4SR70</accession>
<protein>
    <recommendedName>
        <fullName evidence="5">Porphobilinogen deaminase</fullName>
        <ecNumber evidence="4">2.5.1.61</ecNumber>
    </recommendedName>
    <alternativeName>
        <fullName evidence="10">Hydroxymethylbilane synthase</fullName>
    </alternativeName>
    <alternativeName>
        <fullName evidence="9">Pre-uroporphyrinogen synthase</fullName>
    </alternativeName>
</protein>
<keyword evidence="14" id="KW-1185">Reference proteome</keyword>
<evidence type="ECO:0000256" key="8">
    <source>
        <dbReference type="ARBA" id="ARBA00023244"/>
    </source>
</evidence>
<evidence type="ECO:0000256" key="5">
    <source>
        <dbReference type="ARBA" id="ARBA00016519"/>
    </source>
</evidence>
<evidence type="ECO:0000256" key="7">
    <source>
        <dbReference type="ARBA" id="ARBA00023133"/>
    </source>
</evidence>
<dbReference type="PROSITE" id="PS00533">
    <property type="entry name" value="PORPHOBILINOGEN_DEAM"/>
    <property type="match status" value="1"/>
</dbReference>
<dbReference type="CDD" id="cd13645">
    <property type="entry name" value="PBP2_HuPBGD_like"/>
    <property type="match status" value="1"/>
</dbReference>
<dbReference type="RefSeq" id="XP_023464958.1">
    <property type="nucleotide sequence ID" value="XM_023607355.1"/>
</dbReference>
<dbReference type="Gene3D" id="3.30.160.40">
    <property type="entry name" value="Porphobilinogen deaminase, C-terminal domain"/>
    <property type="match status" value="1"/>
</dbReference>
<dbReference type="UniPathway" id="UPA00251">
    <property type="reaction ID" value="UER00319"/>
</dbReference>
<dbReference type="GO" id="GO:0004418">
    <property type="term" value="F:hydroxymethylbilane synthase activity"/>
    <property type="evidence" value="ECO:0007669"/>
    <property type="project" value="UniProtKB-EC"/>
</dbReference>
<evidence type="ECO:0000256" key="9">
    <source>
        <dbReference type="ARBA" id="ARBA00030685"/>
    </source>
</evidence>
<evidence type="ECO:0000256" key="6">
    <source>
        <dbReference type="ARBA" id="ARBA00022679"/>
    </source>
</evidence>
<dbReference type="InterPro" id="IPR036803">
    <property type="entry name" value="Porphobilinogen_deaminase_C_sf"/>
</dbReference>
<dbReference type="InterPro" id="IPR022418">
    <property type="entry name" value="Porphobilinogen_deaminase_C"/>
</dbReference>
<dbReference type="Gene3D" id="3.40.190.10">
    <property type="entry name" value="Periplasmic binding protein-like II"/>
    <property type="match status" value="2"/>
</dbReference>
<dbReference type="PANTHER" id="PTHR11557">
    <property type="entry name" value="PORPHOBILINOGEN DEAMINASE"/>
    <property type="match status" value="1"/>
</dbReference>
<evidence type="ECO:0000313" key="13">
    <source>
        <dbReference type="EMBL" id="PHZ11250.1"/>
    </source>
</evidence>
<evidence type="ECO:0000256" key="1">
    <source>
        <dbReference type="ARBA" id="ARBA00001916"/>
    </source>
</evidence>
<dbReference type="EMBL" id="KZ303852">
    <property type="protein sequence ID" value="PHZ11250.1"/>
    <property type="molecule type" value="Genomic_DNA"/>
</dbReference>
<dbReference type="GO" id="GO:0005737">
    <property type="term" value="C:cytoplasm"/>
    <property type="evidence" value="ECO:0007669"/>
    <property type="project" value="TreeGrafter"/>
</dbReference>
<dbReference type="Pfam" id="PF01379">
    <property type="entry name" value="Porphobil_deam"/>
    <property type="match status" value="1"/>
</dbReference>
<evidence type="ECO:0000256" key="3">
    <source>
        <dbReference type="ARBA" id="ARBA00005638"/>
    </source>
</evidence>
<dbReference type="PIRSF" id="PIRSF001438">
    <property type="entry name" value="4pyrrol_synth_OHMeBilane_synth"/>
    <property type="match status" value="1"/>
</dbReference>
<dbReference type="HAMAP" id="MF_00260">
    <property type="entry name" value="Porphobil_deam"/>
    <property type="match status" value="1"/>
</dbReference>
<dbReference type="FunFam" id="3.40.190.10:FF:000260">
    <property type="entry name" value="Porphobilinogen deaminase"/>
    <property type="match status" value="1"/>
</dbReference>
<dbReference type="Pfam" id="PF03900">
    <property type="entry name" value="Porphobil_deamC"/>
    <property type="match status" value="1"/>
</dbReference>
<name>A0A2G4SR70_RHIZD</name>
<organism evidence="13 14">
    <name type="scientific">Rhizopus microsporus ATCC 52813</name>
    <dbReference type="NCBI Taxonomy" id="1340429"/>
    <lineage>
        <taxon>Eukaryota</taxon>
        <taxon>Fungi</taxon>
        <taxon>Fungi incertae sedis</taxon>
        <taxon>Mucoromycota</taxon>
        <taxon>Mucoromycotina</taxon>
        <taxon>Mucoromycetes</taxon>
        <taxon>Mucorales</taxon>
        <taxon>Mucorineae</taxon>
        <taxon>Rhizopodaceae</taxon>
        <taxon>Rhizopus</taxon>
    </lineage>
</organism>
<reference evidence="13 14" key="1">
    <citation type="journal article" date="2016" name="Proc. Natl. Acad. Sci. U.S.A.">
        <title>Lipid metabolic changes in an early divergent fungus govern the establishment of a mutualistic symbiosis with endobacteria.</title>
        <authorList>
            <person name="Lastovetsky O.A."/>
            <person name="Gaspar M.L."/>
            <person name="Mondo S.J."/>
            <person name="LaButti K.M."/>
            <person name="Sandor L."/>
            <person name="Grigoriev I.V."/>
            <person name="Henry S.A."/>
            <person name="Pawlowska T.E."/>
        </authorList>
    </citation>
    <scope>NUCLEOTIDE SEQUENCE [LARGE SCALE GENOMIC DNA]</scope>
    <source>
        <strain evidence="13 14">ATCC 52813</strain>
    </source>
</reference>
<comment type="cofactor">
    <cofactor evidence="1">
        <name>dipyrromethane</name>
        <dbReference type="ChEBI" id="CHEBI:60342"/>
    </cofactor>
</comment>
<dbReference type="FunFam" id="3.30.160.40:FF:000002">
    <property type="entry name" value="Porphobilinogen deaminase"/>
    <property type="match status" value="1"/>
</dbReference>
<dbReference type="GeneID" id="35438345"/>
<dbReference type="FunFam" id="3.40.190.10:FF:000005">
    <property type="entry name" value="Porphobilinogen deaminase"/>
    <property type="match status" value="1"/>
</dbReference>
<keyword evidence="8" id="KW-0627">Porphyrin biosynthesis</keyword>
<evidence type="ECO:0000256" key="2">
    <source>
        <dbReference type="ARBA" id="ARBA00004735"/>
    </source>
</evidence>
<sequence>MASTTERNNVSKKSFVIGTRKSQLALVQTHMVRDALQALYPDHEFTIEAMSTLGDNILDKALSKIGEKALFTKELEVALANNKVDFVVHCLKDLPTMLPPGMTLGAIMEREDPSDALVLNERNKGKTIKDLPSGSVIGTSSLRRVAQLKRRYPHLEFKDVRGNLNTRLAKLDDENGPFSGIVLAVAGLVRLNLGNRISQVLPPSDSLHAVSQGALAIECREGDDDTIAMLQPLNHADTRITCLAERALMRKLEGGCSVPIGVNTRLENNTLWLHGLVASLDGQHVVEHQDKVSLEEAKTQEAKEALAETLGRSVAETLLKNGADKILEELAHK</sequence>
<evidence type="ECO:0000256" key="4">
    <source>
        <dbReference type="ARBA" id="ARBA00012655"/>
    </source>
</evidence>
<comment type="pathway">
    <text evidence="2">Porphyrin-containing compound metabolism; protoporphyrin-IX biosynthesis; coproporphyrinogen-III from 5-aminolevulinate: step 2/4.</text>
</comment>
<dbReference type="InterPro" id="IPR022417">
    <property type="entry name" value="Porphobilin_deaminase_N"/>
</dbReference>
<comment type="similarity">
    <text evidence="3">Belongs to the HMBS family.</text>
</comment>
<keyword evidence="7" id="KW-0350">Heme biosynthesis</keyword>
<dbReference type="GO" id="GO:0006782">
    <property type="term" value="P:protoporphyrinogen IX biosynthetic process"/>
    <property type="evidence" value="ECO:0007669"/>
    <property type="project" value="UniProtKB-UniPathway"/>
</dbReference>
<dbReference type="PANTHER" id="PTHR11557:SF0">
    <property type="entry name" value="PORPHOBILINOGEN DEAMINASE"/>
    <property type="match status" value="1"/>
</dbReference>
<evidence type="ECO:0000313" key="14">
    <source>
        <dbReference type="Proteomes" id="UP000242254"/>
    </source>
</evidence>
<dbReference type="InterPro" id="IPR022419">
    <property type="entry name" value="Porphobilin_deaminase_cofac_BS"/>
</dbReference>
<dbReference type="STRING" id="1340429.A0A2G4SR70"/>
<dbReference type="InterPro" id="IPR000860">
    <property type="entry name" value="HemC"/>
</dbReference>
<dbReference type="NCBIfam" id="TIGR00212">
    <property type="entry name" value="hemC"/>
    <property type="match status" value="1"/>
</dbReference>
<dbReference type="SUPFAM" id="SSF54782">
    <property type="entry name" value="Porphobilinogen deaminase (hydroxymethylbilane synthase), C-terminal domain"/>
    <property type="match status" value="1"/>
</dbReference>
<dbReference type="AlphaFoldDB" id="A0A2G4SR70"/>
<dbReference type="SUPFAM" id="SSF53850">
    <property type="entry name" value="Periplasmic binding protein-like II"/>
    <property type="match status" value="1"/>
</dbReference>
<dbReference type="EC" id="2.5.1.61" evidence="4"/>
<evidence type="ECO:0000259" key="11">
    <source>
        <dbReference type="Pfam" id="PF01379"/>
    </source>
</evidence>
<dbReference type="PRINTS" id="PR00151">
    <property type="entry name" value="PORPHBDMNASE"/>
</dbReference>